<dbReference type="GO" id="GO:0017000">
    <property type="term" value="P:antibiotic biosynthetic process"/>
    <property type="evidence" value="ECO:0007669"/>
    <property type="project" value="UniProtKB-ARBA"/>
</dbReference>
<dbReference type="PANTHER" id="PTHR46696">
    <property type="entry name" value="P450, PUTATIVE (EUROFUNG)-RELATED"/>
    <property type="match status" value="1"/>
</dbReference>
<keyword evidence="11" id="KW-1185">Reference proteome</keyword>
<evidence type="ECO:0000313" key="9">
    <source>
        <dbReference type="EMBL" id="TQL39103.1"/>
    </source>
</evidence>
<dbReference type="GO" id="GO:0020037">
    <property type="term" value="F:heme binding"/>
    <property type="evidence" value="ECO:0007669"/>
    <property type="project" value="InterPro"/>
</dbReference>
<keyword evidence="6 7" id="KW-0503">Monooxygenase</keyword>
<dbReference type="InterPro" id="IPR017972">
    <property type="entry name" value="Cyt_P450_CS"/>
</dbReference>
<dbReference type="InterPro" id="IPR001128">
    <property type="entry name" value="Cyt_P450"/>
</dbReference>
<dbReference type="EMBL" id="BOQM01000054">
    <property type="protein sequence ID" value="GIM88000.1"/>
    <property type="molecule type" value="Genomic_DNA"/>
</dbReference>
<dbReference type="Proteomes" id="UP000315983">
    <property type="component" value="Unassembled WGS sequence"/>
</dbReference>
<dbReference type="RefSeq" id="WP_142116618.1">
    <property type="nucleotide sequence ID" value="NZ_BOQM01000054.1"/>
</dbReference>
<dbReference type="AlphaFoldDB" id="A0A542XTU8"/>
<organism evidence="9 10">
    <name type="scientific">Salinispora arenicola</name>
    <dbReference type="NCBI Taxonomy" id="168697"/>
    <lineage>
        <taxon>Bacteria</taxon>
        <taxon>Bacillati</taxon>
        <taxon>Actinomycetota</taxon>
        <taxon>Actinomycetes</taxon>
        <taxon>Micromonosporales</taxon>
        <taxon>Micromonosporaceae</taxon>
        <taxon>Salinispora</taxon>
    </lineage>
</organism>
<evidence type="ECO:0000256" key="4">
    <source>
        <dbReference type="ARBA" id="ARBA00023002"/>
    </source>
</evidence>
<dbReference type="Proteomes" id="UP000677457">
    <property type="component" value="Unassembled WGS sequence"/>
</dbReference>
<dbReference type="FunFam" id="1.10.630.10:FF:000018">
    <property type="entry name" value="Cytochrome P450 monooxygenase"/>
    <property type="match status" value="1"/>
</dbReference>
<dbReference type="GO" id="GO:0004497">
    <property type="term" value="F:monooxygenase activity"/>
    <property type="evidence" value="ECO:0007669"/>
    <property type="project" value="UniProtKB-KW"/>
</dbReference>
<comment type="caution">
    <text evidence="9">The sequence shown here is derived from an EMBL/GenBank/DDBJ whole genome shotgun (WGS) entry which is preliminary data.</text>
</comment>
<dbReference type="Gene3D" id="1.10.630.10">
    <property type="entry name" value="Cytochrome P450"/>
    <property type="match status" value="1"/>
</dbReference>
<accession>A0A542XTU8</accession>
<evidence type="ECO:0000256" key="5">
    <source>
        <dbReference type="ARBA" id="ARBA00023004"/>
    </source>
</evidence>
<dbReference type="CDD" id="cd11029">
    <property type="entry name" value="CYP107-like"/>
    <property type="match status" value="1"/>
</dbReference>
<reference evidence="8 11" key="2">
    <citation type="submission" date="2021-03" db="EMBL/GenBank/DDBJ databases">
        <title>Whole genome shotgun sequence of Salinispora arenicola NBRC 105043.</title>
        <authorList>
            <person name="Komaki H."/>
            <person name="Tamura T."/>
        </authorList>
    </citation>
    <scope>NUCLEOTIDE SEQUENCE [LARGE SCALE GENOMIC DNA]</scope>
    <source>
        <strain evidence="8 11">NBRC 105043</strain>
    </source>
</reference>
<dbReference type="InterPro" id="IPR002397">
    <property type="entry name" value="Cyt_P450_B"/>
</dbReference>
<evidence type="ECO:0000256" key="1">
    <source>
        <dbReference type="ARBA" id="ARBA00010617"/>
    </source>
</evidence>
<reference evidence="9 10" key="1">
    <citation type="submission" date="2019-06" db="EMBL/GenBank/DDBJ databases">
        <title>Sequencing the genomes of 1000 actinobacteria strains.</title>
        <authorList>
            <person name="Klenk H.-P."/>
        </authorList>
    </citation>
    <scope>NUCLEOTIDE SEQUENCE [LARGE SCALE GENOMIC DNA]</scope>
    <source>
        <strain evidence="9 10">DSM 44819</strain>
    </source>
</reference>
<dbReference type="GO" id="GO:0016705">
    <property type="term" value="F:oxidoreductase activity, acting on paired donors, with incorporation or reduction of molecular oxygen"/>
    <property type="evidence" value="ECO:0007669"/>
    <property type="project" value="InterPro"/>
</dbReference>
<dbReference type="GO" id="GO:0005506">
    <property type="term" value="F:iron ion binding"/>
    <property type="evidence" value="ECO:0007669"/>
    <property type="project" value="InterPro"/>
</dbReference>
<dbReference type="SUPFAM" id="SSF48264">
    <property type="entry name" value="Cytochrome P450"/>
    <property type="match status" value="1"/>
</dbReference>
<name>A0A542XTU8_SALAC</name>
<dbReference type="PROSITE" id="PS00086">
    <property type="entry name" value="CYTOCHROME_P450"/>
    <property type="match status" value="1"/>
</dbReference>
<keyword evidence="2 7" id="KW-0349">Heme</keyword>
<evidence type="ECO:0000313" key="10">
    <source>
        <dbReference type="Proteomes" id="UP000315983"/>
    </source>
</evidence>
<evidence type="ECO:0000313" key="8">
    <source>
        <dbReference type="EMBL" id="GIM88000.1"/>
    </source>
</evidence>
<keyword evidence="4 7" id="KW-0560">Oxidoreductase</keyword>
<evidence type="ECO:0000256" key="3">
    <source>
        <dbReference type="ARBA" id="ARBA00022723"/>
    </source>
</evidence>
<dbReference type="PANTHER" id="PTHR46696:SF1">
    <property type="entry name" value="CYTOCHROME P450 YJIB-RELATED"/>
    <property type="match status" value="1"/>
</dbReference>
<evidence type="ECO:0000256" key="7">
    <source>
        <dbReference type="RuleBase" id="RU000461"/>
    </source>
</evidence>
<gene>
    <name evidence="9" type="ORF">FB564_4326</name>
    <name evidence="8" type="ORF">Sar04_47360</name>
</gene>
<evidence type="ECO:0000256" key="6">
    <source>
        <dbReference type="ARBA" id="ARBA00023033"/>
    </source>
</evidence>
<comment type="similarity">
    <text evidence="1 7">Belongs to the cytochrome P450 family.</text>
</comment>
<dbReference type="PRINTS" id="PR00359">
    <property type="entry name" value="BP450"/>
</dbReference>
<keyword evidence="3 7" id="KW-0479">Metal-binding</keyword>
<protein>
    <submittedName>
        <fullName evidence="9">Cytochrome P450</fullName>
    </submittedName>
</protein>
<evidence type="ECO:0000313" key="11">
    <source>
        <dbReference type="Proteomes" id="UP000677457"/>
    </source>
</evidence>
<dbReference type="EMBL" id="VFOL01000001">
    <property type="protein sequence ID" value="TQL39103.1"/>
    <property type="molecule type" value="Genomic_DNA"/>
</dbReference>
<dbReference type="Pfam" id="PF00067">
    <property type="entry name" value="p450"/>
    <property type="match status" value="2"/>
</dbReference>
<dbReference type="InterPro" id="IPR036396">
    <property type="entry name" value="Cyt_P450_sf"/>
</dbReference>
<keyword evidence="5 7" id="KW-0408">Iron</keyword>
<sequence length="406" mass="45170">MERCPYVLDRAGRDLHGEAKALRARGPVTLVELHGGYTAWSVTSYEIAKQLLVDPRISKNTKETWPEFREGKVPQDWELYTWVAMDNMQTRDGEEHDRLRKLVAQAFTTRQVAKVRPMIEDIVHRLLDDLEKVPAGEVVDIKGRYFYPLSTILVCDLLGIPEADRAEALHGTVVNARTTNSAEESEANLHQWQSALSKLVETKRREPGNDITTLIIKAREDEQAPLTDDEVIGSLHLLIGGGTETTSNVLCNTLIDLLTHPDQMAMIRSGAVGWEAAWEEEVRKDGAVGSMPFRCANADIEIGGVTIAKGDLVLINYAAAGRDPERYGDTTAEFDITRADKTNLSFGYGRHRCLGPALATMEAMISLPALFERFPDLVLAVPRDELKPQGTFVFNGYAEVPMLLRS</sequence>
<proteinExistence type="inferred from homology"/>
<dbReference type="GeneID" id="93773479"/>
<evidence type="ECO:0000256" key="2">
    <source>
        <dbReference type="ARBA" id="ARBA00022617"/>
    </source>
</evidence>